<keyword evidence="2" id="KW-1185">Reference proteome</keyword>
<accession>A0A7X1J767</accession>
<dbReference type="EMBL" id="JACMSF010000036">
    <property type="protein sequence ID" value="MBC2905399.1"/>
    <property type="molecule type" value="Genomic_DNA"/>
</dbReference>
<comment type="caution">
    <text evidence="1">The sequence shown here is derived from an EMBL/GenBank/DDBJ whole genome shotgun (WGS) entry which is preliminary data.</text>
</comment>
<name>A0A7X1J767_9ACTN</name>
<gene>
    <name evidence="1" type="ORF">H4N64_28260</name>
</gene>
<dbReference type="AlphaFoldDB" id="A0A7X1J767"/>
<protein>
    <submittedName>
        <fullName evidence="1">Uncharacterized protein</fullName>
    </submittedName>
</protein>
<sequence length="76" mass="8527">MTGAWLPSALTLLAVAATYLCCIRPMRRSKGVCCPAPTARTRQSVDEEIRRTREELSRLCEQAAVRQPDPISRPDR</sequence>
<proteinExistence type="predicted"/>
<evidence type="ECO:0000313" key="2">
    <source>
        <dbReference type="Proteomes" id="UP000584670"/>
    </source>
</evidence>
<dbReference type="Proteomes" id="UP000584670">
    <property type="component" value="Unassembled WGS sequence"/>
</dbReference>
<evidence type="ECO:0000313" key="1">
    <source>
        <dbReference type="EMBL" id="MBC2905399.1"/>
    </source>
</evidence>
<reference evidence="1 2" key="1">
    <citation type="submission" date="2020-08" db="EMBL/GenBank/DDBJ databases">
        <title>Streptomyces sp. PSKA01 genome sequencing and assembly.</title>
        <authorList>
            <person name="Mandal S."/>
            <person name="Maiti P.K."/>
            <person name="Das P."/>
        </authorList>
    </citation>
    <scope>NUCLEOTIDE SEQUENCE [LARGE SCALE GENOMIC DNA]</scope>
    <source>
        <strain evidence="1 2">PSKA01</strain>
    </source>
</reference>
<organism evidence="1 2">
    <name type="scientific">Streptomyces cupreus</name>
    <dbReference type="NCBI Taxonomy" id="2759956"/>
    <lineage>
        <taxon>Bacteria</taxon>
        <taxon>Bacillati</taxon>
        <taxon>Actinomycetota</taxon>
        <taxon>Actinomycetes</taxon>
        <taxon>Kitasatosporales</taxon>
        <taxon>Streptomycetaceae</taxon>
        <taxon>Streptomyces</taxon>
    </lineage>
</organism>
<dbReference type="RefSeq" id="WP_186285253.1">
    <property type="nucleotide sequence ID" value="NZ_JACMSF010000036.1"/>
</dbReference>